<accession>A0A0D2WGC3</accession>
<dbReference type="RefSeq" id="XP_004364977.2">
    <property type="nucleotide sequence ID" value="XM_004364920.2"/>
</dbReference>
<evidence type="ECO:0000313" key="3">
    <source>
        <dbReference type="EMBL" id="KJE88450.1"/>
    </source>
</evidence>
<sequence>MRCPCAVWAFIAYWMNGSTAAQPRQRGLDRAIAHLVVGLLDSFGFESTATHFRQEAQQSGLLDRESALDNSSSLIRHLEEEPRLVHLLSFIVDSRGTESKACGLLRLVEAYLQLRIDEAAQKSAIDRFGSTQFTRTLLTSVLHLAHHASAMLPSDNGSRPSTATPQAQRRVLPKSAPQSTVREISSRLYASIQRQKANSTAKTLDNTAASAKRRAGRPRKHPRPSLTQEEMDSQMNAGSPEPERPDELSLPEFFNDLDVPDTFDPNHTLFIDLPVSLQFEPDTPASSAAPDDGRREFTLNLALNPEQIAQAANQLQNGDDSVLEESMTRMLASAVQTD</sequence>
<evidence type="ECO:0008006" key="5">
    <source>
        <dbReference type="Google" id="ProtNLM"/>
    </source>
</evidence>
<name>A0A0D2WGC3_CAPO3</name>
<dbReference type="Proteomes" id="UP000008743">
    <property type="component" value="Unassembled WGS sequence"/>
</dbReference>
<protein>
    <recommendedName>
        <fullName evidence="5">LisH domain-containing protein</fullName>
    </recommendedName>
</protein>
<evidence type="ECO:0000256" key="1">
    <source>
        <dbReference type="SAM" id="MobiDB-lite"/>
    </source>
</evidence>
<reference evidence="4" key="1">
    <citation type="submission" date="2011-02" db="EMBL/GenBank/DDBJ databases">
        <title>The Genome Sequence of Capsaspora owczarzaki ATCC 30864.</title>
        <authorList>
            <person name="Russ C."/>
            <person name="Cuomo C."/>
            <person name="Burger G."/>
            <person name="Gray M.W."/>
            <person name="Holland P.W.H."/>
            <person name="King N."/>
            <person name="Lang F.B.F."/>
            <person name="Roger A.J."/>
            <person name="Ruiz-Trillo I."/>
            <person name="Young S.K."/>
            <person name="Zeng Q."/>
            <person name="Gargeya S."/>
            <person name="Alvarado L."/>
            <person name="Berlin A."/>
            <person name="Chapman S.B."/>
            <person name="Chen Z."/>
            <person name="Freedman E."/>
            <person name="Gellesch M."/>
            <person name="Goldberg J."/>
            <person name="Griggs A."/>
            <person name="Gujja S."/>
            <person name="Heilman E."/>
            <person name="Heiman D."/>
            <person name="Howarth C."/>
            <person name="Mehta T."/>
            <person name="Neiman D."/>
            <person name="Pearson M."/>
            <person name="Roberts A."/>
            <person name="Saif S."/>
            <person name="Shea T."/>
            <person name="Shenoy N."/>
            <person name="Sisk P."/>
            <person name="Stolte C."/>
            <person name="Sykes S."/>
            <person name="White J."/>
            <person name="Yandava C."/>
            <person name="Haas B."/>
            <person name="Nusbaum C."/>
            <person name="Birren B."/>
        </authorList>
    </citation>
    <scope>NUCLEOTIDE SEQUENCE</scope>
    <source>
        <strain evidence="4">ATCC 30864</strain>
    </source>
</reference>
<proteinExistence type="predicted"/>
<evidence type="ECO:0000313" key="4">
    <source>
        <dbReference type="Proteomes" id="UP000008743"/>
    </source>
</evidence>
<dbReference type="InParanoid" id="A0A0D2WGC3"/>
<keyword evidence="2" id="KW-0732">Signal</keyword>
<feature type="chain" id="PRO_5002254934" description="LisH domain-containing protein" evidence="2">
    <location>
        <begin position="21"/>
        <end position="338"/>
    </location>
</feature>
<feature type="non-terminal residue" evidence="3">
    <location>
        <position position="338"/>
    </location>
</feature>
<feature type="signal peptide" evidence="2">
    <location>
        <begin position="1"/>
        <end position="20"/>
    </location>
</feature>
<feature type="region of interest" description="Disordered" evidence="1">
    <location>
        <begin position="151"/>
        <end position="180"/>
    </location>
</feature>
<feature type="region of interest" description="Disordered" evidence="1">
    <location>
        <begin position="195"/>
        <end position="249"/>
    </location>
</feature>
<organism evidence="3 4">
    <name type="scientific">Capsaspora owczarzaki (strain ATCC 30864)</name>
    <dbReference type="NCBI Taxonomy" id="595528"/>
    <lineage>
        <taxon>Eukaryota</taxon>
        <taxon>Filasterea</taxon>
        <taxon>Capsaspora</taxon>
    </lineage>
</organism>
<dbReference type="AlphaFoldDB" id="A0A0D2WGC3"/>
<feature type="compositionally biased region" description="Polar residues" evidence="1">
    <location>
        <begin position="195"/>
        <end position="209"/>
    </location>
</feature>
<keyword evidence="4" id="KW-1185">Reference proteome</keyword>
<gene>
    <name evidence="3" type="ORF">CAOG_000106</name>
</gene>
<feature type="compositionally biased region" description="Polar residues" evidence="1">
    <location>
        <begin position="155"/>
        <end position="167"/>
    </location>
</feature>
<feature type="compositionally biased region" description="Polar residues" evidence="1">
    <location>
        <begin position="225"/>
        <end position="237"/>
    </location>
</feature>
<feature type="compositionally biased region" description="Basic residues" evidence="1">
    <location>
        <begin position="211"/>
        <end position="223"/>
    </location>
</feature>
<evidence type="ECO:0000256" key="2">
    <source>
        <dbReference type="SAM" id="SignalP"/>
    </source>
</evidence>
<dbReference type="EMBL" id="KE346360">
    <property type="protein sequence ID" value="KJE88450.1"/>
    <property type="molecule type" value="Genomic_DNA"/>
</dbReference>